<protein>
    <recommendedName>
        <fullName evidence="4">Immediate-early protein</fullName>
    </recommendedName>
</protein>
<dbReference type="OrthoDB" id="5423707at2759"/>
<feature type="compositionally biased region" description="Low complexity" evidence="1">
    <location>
        <begin position="97"/>
        <end position="111"/>
    </location>
</feature>
<evidence type="ECO:0000256" key="1">
    <source>
        <dbReference type="SAM" id="MobiDB-lite"/>
    </source>
</evidence>
<dbReference type="Pfam" id="PF08297">
    <property type="entry name" value="U3_snoRNA_assoc"/>
    <property type="match status" value="1"/>
</dbReference>
<gene>
    <name evidence="2" type="ORF">AJ80_05451</name>
</gene>
<feature type="region of interest" description="Disordered" evidence="1">
    <location>
        <begin position="33"/>
        <end position="62"/>
    </location>
</feature>
<dbReference type="STRING" id="1447883.A0A2B7Y3Y3"/>
<dbReference type="GO" id="GO:0006364">
    <property type="term" value="P:rRNA processing"/>
    <property type="evidence" value="ECO:0007669"/>
    <property type="project" value="InterPro"/>
</dbReference>
<dbReference type="GO" id="GO:0030515">
    <property type="term" value="F:snoRNA binding"/>
    <property type="evidence" value="ECO:0007669"/>
    <property type="project" value="InterPro"/>
</dbReference>
<feature type="region of interest" description="Disordered" evidence="1">
    <location>
        <begin position="381"/>
        <end position="457"/>
    </location>
</feature>
<evidence type="ECO:0000313" key="2">
    <source>
        <dbReference type="EMBL" id="PGH15743.1"/>
    </source>
</evidence>
<reference evidence="2 3" key="1">
    <citation type="submission" date="2017-10" db="EMBL/GenBank/DDBJ databases">
        <title>Comparative genomics in systemic dimorphic fungi from Ajellomycetaceae.</title>
        <authorList>
            <person name="Munoz J.F."/>
            <person name="Mcewen J.G."/>
            <person name="Clay O.K."/>
            <person name="Cuomo C.A."/>
        </authorList>
    </citation>
    <scope>NUCLEOTIDE SEQUENCE [LARGE SCALE GENOMIC DNA]</scope>
    <source>
        <strain evidence="2 3">UAMH7299</strain>
    </source>
</reference>
<organism evidence="2 3">
    <name type="scientific">Polytolypa hystricis (strain UAMH7299)</name>
    <dbReference type="NCBI Taxonomy" id="1447883"/>
    <lineage>
        <taxon>Eukaryota</taxon>
        <taxon>Fungi</taxon>
        <taxon>Dikarya</taxon>
        <taxon>Ascomycota</taxon>
        <taxon>Pezizomycotina</taxon>
        <taxon>Eurotiomycetes</taxon>
        <taxon>Eurotiomycetidae</taxon>
        <taxon>Onygenales</taxon>
        <taxon>Onygenales incertae sedis</taxon>
        <taxon>Polytolypa</taxon>
    </lineage>
</organism>
<comment type="caution">
    <text evidence="2">The sequence shown here is derived from an EMBL/GenBank/DDBJ whole genome shotgun (WGS) entry which is preliminary data.</text>
</comment>
<feature type="compositionally biased region" description="Basic and acidic residues" evidence="1">
    <location>
        <begin position="33"/>
        <end position="43"/>
    </location>
</feature>
<dbReference type="EMBL" id="PDNA01000080">
    <property type="protein sequence ID" value="PGH15743.1"/>
    <property type="molecule type" value="Genomic_DNA"/>
</dbReference>
<feature type="compositionally biased region" description="Acidic residues" evidence="1">
    <location>
        <begin position="160"/>
        <end position="177"/>
    </location>
</feature>
<dbReference type="Proteomes" id="UP000224634">
    <property type="component" value="Unassembled WGS sequence"/>
</dbReference>
<evidence type="ECO:0000313" key="3">
    <source>
        <dbReference type="Proteomes" id="UP000224634"/>
    </source>
</evidence>
<feature type="compositionally biased region" description="Basic and acidic residues" evidence="1">
    <location>
        <begin position="191"/>
        <end position="208"/>
    </location>
</feature>
<feature type="compositionally biased region" description="Acidic residues" evidence="1">
    <location>
        <begin position="236"/>
        <end position="250"/>
    </location>
</feature>
<feature type="compositionally biased region" description="Low complexity" evidence="1">
    <location>
        <begin position="413"/>
        <end position="424"/>
    </location>
</feature>
<name>A0A2B7Y3Y3_POLH7</name>
<feature type="region of interest" description="Disordered" evidence="1">
    <location>
        <begin position="271"/>
        <end position="320"/>
    </location>
</feature>
<feature type="compositionally biased region" description="Polar residues" evidence="1">
    <location>
        <begin position="402"/>
        <end position="412"/>
    </location>
</feature>
<dbReference type="AlphaFoldDB" id="A0A2B7Y3Y3"/>
<evidence type="ECO:0008006" key="4">
    <source>
        <dbReference type="Google" id="ProtNLM"/>
    </source>
</evidence>
<feature type="compositionally biased region" description="Low complexity" evidence="1">
    <location>
        <begin position="49"/>
        <end position="58"/>
    </location>
</feature>
<dbReference type="InterPro" id="IPR013268">
    <property type="entry name" value="UTP16"/>
</dbReference>
<proteinExistence type="predicted"/>
<accession>A0A2B7Y3Y3</accession>
<sequence>MLSHIVTAARGIFGRQDQDQDQDNTAGQILEEDHRHHQQQREDIENEIDTTTTNTTITPAAGISSDTRLNMVIATRRTVFSKSPAEDSECVDVAAVKNSPKPTKTTTTASTKGKRKIAAEPVAEEEGGRETQSPKRRKKRSLDAAESARSMRRRSRTKEDVEDVEDANVDGMDESNESLEPVVANGPGNKVVEKPESKAKSTHVRFDSEEPALPEIEGRNLKPVVEIITNGTSGKDEEEEEESDDDEAPEALDNATQFKKIKEIARKELQVKQKTSHLKRVKRRERDQRLKTQALNKVPTKDPTPPSPSKDNDLLSESSATLQGSVAMDVKIPSRLTLPALLPDEILNSTPSIRPPTPPPEQVGTAIPSTAFSRKFKLLESTTKRPRDLRLGTGKSIRVLDSPSTGSSSNNFASALPPKSSKASRGVKESWMKNNTSGVVGGGLRRTTGGSSGFLRR</sequence>
<feature type="region of interest" description="Disordered" evidence="1">
    <location>
        <begin position="94"/>
        <end position="259"/>
    </location>
</feature>
<keyword evidence="3" id="KW-1185">Reference proteome</keyword>
<feature type="compositionally biased region" description="Basic residues" evidence="1">
    <location>
        <begin position="274"/>
        <end position="283"/>
    </location>
</feature>